<gene>
    <name evidence="11" type="ORF">HPLM_LOCUS12203</name>
</gene>
<dbReference type="WBParaSite" id="HPLM_0001221101-mRNA-1">
    <property type="protein sequence ID" value="HPLM_0001221101-mRNA-1"/>
    <property type="gene ID" value="HPLM_0001221101"/>
</dbReference>
<keyword evidence="6" id="KW-0472">Membrane</keyword>
<dbReference type="PROSITE" id="PS50866">
    <property type="entry name" value="GOLD"/>
    <property type="match status" value="1"/>
</dbReference>
<evidence type="ECO:0000256" key="8">
    <source>
        <dbReference type="RuleBase" id="RU003827"/>
    </source>
</evidence>
<dbReference type="EMBL" id="UZAF01017791">
    <property type="protein sequence ID" value="VDO45013.1"/>
    <property type="molecule type" value="Genomic_DNA"/>
</dbReference>
<dbReference type="SMART" id="SM01190">
    <property type="entry name" value="EMP24_GP25L"/>
    <property type="match status" value="1"/>
</dbReference>
<dbReference type="GO" id="GO:0012505">
    <property type="term" value="C:endomembrane system"/>
    <property type="evidence" value="ECO:0007669"/>
    <property type="project" value="UniProtKB-SubCell"/>
</dbReference>
<dbReference type="GO" id="GO:0016020">
    <property type="term" value="C:membrane"/>
    <property type="evidence" value="ECO:0007669"/>
    <property type="project" value="UniProtKB-SubCell"/>
</dbReference>
<reference evidence="11 12" key="2">
    <citation type="submission" date="2018-11" db="EMBL/GenBank/DDBJ databases">
        <authorList>
            <consortium name="Pathogen Informatics"/>
        </authorList>
    </citation>
    <scope>NUCLEOTIDE SEQUENCE [LARGE SCALE GENOMIC DNA]</scope>
    <source>
        <strain evidence="11 12">MHpl1</strain>
    </source>
</reference>
<evidence type="ECO:0000259" key="10">
    <source>
        <dbReference type="PROSITE" id="PS50866"/>
    </source>
</evidence>
<dbReference type="SUPFAM" id="SSF101576">
    <property type="entry name" value="Supernatant protein factor (SPF), C-terminal domain"/>
    <property type="match status" value="1"/>
</dbReference>
<dbReference type="AlphaFoldDB" id="A0A0N4WM05"/>
<evidence type="ECO:0000256" key="9">
    <source>
        <dbReference type="SAM" id="SignalP"/>
    </source>
</evidence>
<dbReference type="InterPro" id="IPR015720">
    <property type="entry name" value="Emp24-like"/>
</dbReference>
<keyword evidence="5" id="KW-1133">Transmembrane helix</keyword>
<comment type="subcellular location">
    <subcellularLocation>
        <location evidence="7">Endomembrane system</location>
        <topology evidence="7">Single-pass membrane protein</topology>
    </subcellularLocation>
    <subcellularLocation>
        <location evidence="1 8">Membrane</location>
        <topology evidence="1 8">Single-pass type I membrane protein</topology>
    </subcellularLocation>
</comment>
<dbReference type="InterPro" id="IPR036598">
    <property type="entry name" value="GOLD_dom_sf"/>
</dbReference>
<dbReference type="Pfam" id="PF01105">
    <property type="entry name" value="EMP24_GP25L"/>
    <property type="match status" value="1"/>
</dbReference>
<evidence type="ECO:0000256" key="1">
    <source>
        <dbReference type="ARBA" id="ARBA00004479"/>
    </source>
</evidence>
<dbReference type="OrthoDB" id="5976732at2759"/>
<feature type="chain" id="PRO_5043123858" evidence="9">
    <location>
        <begin position="18"/>
        <end position="232"/>
    </location>
</feature>
<dbReference type="STRING" id="6290.A0A0N4WM05"/>
<dbReference type="Proteomes" id="UP000268014">
    <property type="component" value="Unassembled WGS sequence"/>
</dbReference>
<keyword evidence="4 9" id="KW-0732">Signal</keyword>
<feature type="domain" description="GOLD" evidence="10">
    <location>
        <begin position="31"/>
        <end position="114"/>
    </location>
</feature>
<evidence type="ECO:0000256" key="4">
    <source>
        <dbReference type="ARBA" id="ARBA00022729"/>
    </source>
</evidence>
<evidence type="ECO:0000256" key="5">
    <source>
        <dbReference type="ARBA" id="ARBA00022989"/>
    </source>
</evidence>
<dbReference type="OMA" id="HTXESIN"/>
<sequence length="232" mass="26412">MIRTVLLALLLASSTTGVEHDFTVEVPPGKFQCYFQPVDTTKHKFLEVDYQVVDGGDLNINFMIILGADVLIQDSMKVDGSHRLDLQRSGDYQFCFDNSFSFQARKVVFFEVFLLNDLGQLDEMDYMKAARKDEDLERRMADLGVTIEGFRTSANHIKSLLNKIEYHQALLRAHEARDRAVMGANLDRVTFWSCTHTLVMMGVGALQVFLIRSLFEDNSKVGRLLRKGKSAY</sequence>
<keyword evidence="12" id="KW-1185">Reference proteome</keyword>
<dbReference type="InterPro" id="IPR009038">
    <property type="entry name" value="GOLD_dom"/>
</dbReference>
<proteinExistence type="inferred from homology"/>
<evidence type="ECO:0000256" key="7">
    <source>
        <dbReference type="ARBA" id="ARBA00037847"/>
    </source>
</evidence>
<name>A0A0N4WM05_HAEPC</name>
<dbReference type="PANTHER" id="PTHR22811">
    <property type="entry name" value="TRANSMEMBRANE EMP24 DOMAIN-CONTAINING PROTEIN"/>
    <property type="match status" value="1"/>
</dbReference>
<evidence type="ECO:0000313" key="12">
    <source>
        <dbReference type="Proteomes" id="UP000268014"/>
    </source>
</evidence>
<protein>
    <submittedName>
        <fullName evidence="13">GOLD domain-containing protein</fullName>
    </submittedName>
</protein>
<evidence type="ECO:0000313" key="11">
    <source>
        <dbReference type="EMBL" id="VDO45013.1"/>
    </source>
</evidence>
<evidence type="ECO:0000256" key="6">
    <source>
        <dbReference type="ARBA" id="ARBA00023136"/>
    </source>
</evidence>
<comment type="similarity">
    <text evidence="2 8">Belongs to the EMP24/GP25L family.</text>
</comment>
<accession>A0A0N4WM05</accession>
<evidence type="ECO:0000313" key="13">
    <source>
        <dbReference type="WBParaSite" id="HPLM_0001221101-mRNA-1"/>
    </source>
</evidence>
<organism evidence="13">
    <name type="scientific">Haemonchus placei</name>
    <name type="common">Barber's pole worm</name>
    <dbReference type="NCBI Taxonomy" id="6290"/>
    <lineage>
        <taxon>Eukaryota</taxon>
        <taxon>Metazoa</taxon>
        <taxon>Ecdysozoa</taxon>
        <taxon>Nematoda</taxon>
        <taxon>Chromadorea</taxon>
        <taxon>Rhabditida</taxon>
        <taxon>Rhabditina</taxon>
        <taxon>Rhabditomorpha</taxon>
        <taxon>Strongyloidea</taxon>
        <taxon>Trichostrongylidae</taxon>
        <taxon>Haemonchus</taxon>
    </lineage>
</organism>
<feature type="signal peptide" evidence="9">
    <location>
        <begin position="1"/>
        <end position="17"/>
    </location>
</feature>
<reference evidence="13" key="1">
    <citation type="submission" date="2017-02" db="UniProtKB">
        <authorList>
            <consortium name="WormBaseParasite"/>
        </authorList>
    </citation>
    <scope>IDENTIFICATION</scope>
</reference>
<keyword evidence="3 8" id="KW-0812">Transmembrane</keyword>
<evidence type="ECO:0000256" key="2">
    <source>
        <dbReference type="ARBA" id="ARBA00007104"/>
    </source>
</evidence>
<evidence type="ECO:0000256" key="3">
    <source>
        <dbReference type="ARBA" id="ARBA00022692"/>
    </source>
</evidence>